<name>A0ABR8D800_9NOST</name>
<evidence type="ECO:0000313" key="1">
    <source>
        <dbReference type="EMBL" id="MBD2503313.1"/>
    </source>
</evidence>
<evidence type="ECO:0000313" key="2">
    <source>
        <dbReference type="Proteomes" id="UP000661112"/>
    </source>
</evidence>
<dbReference type="Proteomes" id="UP000661112">
    <property type="component" value="Unassembled WGS sequence"/>
</dbReference>
<dbReference type="RefSeq" id="WP_190476176.1">
    <property type="nucleotide sequence ID" value="NZ_JACJSG010000033.1"/>
</dbReference>
<protein>
    <recommendedName>
        <fullName evidence="3">VOC domain-containing protein</fullName>
    </recommendedName>
</protein>
<reference evidence="1 2" key="1">
    <citation type="journal article" date="2020" name="ISME J.">
        <title>Comparative genomics reveals insights into cyanobacterial evolution and habitat adaptation.</title>
        <authorList>
            <person name="Chen M.Y."/>
            <person name="Teng W.K."/>
            <person name="Zhao L."/>
            <person name="Hu C.X."/>
            <person name="Zhou Y.K."/>
            <person name="Han B.P."/>
            <person name="Song L.R."/>
            <person name="Shu W.S."/>
        </authorList>
    </citation>
    <scope>NUCLEOTIDE SEQUENCE [LARGE SCALE GENOMIC DNA]</scope>
    <source>
        <strain evidence="1 2">FACHB-119</strain>
    </source>
</reference>
<accession>A0ABR8D800</accession>
<gene>
    <name evidence="1" type="ORF">H6G83_22355</name>
</gene>
<proteinExistence type="predicted"/>
<sequence>MIHHISIAAKNPLRVAHALAELWHGAVYSFSRISGGYIVRDFDEHGTAIEIYPLGTKLAPTTGNRDVVQSSISPKLSPFHAAISVSVEQEQIEQIANREGWFVQLCDRGPFKVVEFWVENQLLLELLPPKLSNQYLEFTQPQNTNQFFGTPITA</sequence>
<comment type="caution">
    <text evidence="1">The sequence shown here is derived from an EMBL/GenBank/DDBJ whole genome shotgun (WGS) entry which is preliminary data.</text>
</comment>
<evidence type="ECO:0008006" key="3">
    <source>
        <dbReference type="Google" id="ProtNLM"/>
    </source>
</evidence>
<dbReference type="EMBL" id="JACJSG010000033">
    <property type="protein sequence ID" value="MBD2503313.1"/>
    <property type="molecule type" value="Genomic_DNA"/>
</dbReference>
<organism evidence="1 2">
    <name type="scientific">Anabaena azotica FACHB-119</name>
    <dbReference type="NCBI Taxonomy" id="947527"/>
    <lineage>
        <taxon>Bacteria</taxon>
        <taxon>Bacillati</taxon>
        <taxon>Cyanobacteriota</taxon>
        <taxon>Cyanophyceae</taxon>
        <taxon>Nostocales</taxon>
        <taxon>Nostocaceae</taxon>
        <taxon>Anabaena</taxon>
        <taxon>Anabaena azotica</taxon>
    </lineage>
</organism>
<keyword evidence="2" id="KW-1185">Reference proteome</keyword>